<proteinExistence type="predicted"/>
<feature type="chain" id="PRO_5046281543" evidence="2">
    <location>
        <begin position="30"/>
        <end position="253"/>
    </location>
</feature>
<dbReference type="InterPro" id="IPR027994">
    <property type="entry name" value="WxL_dom"/>
</dbReference>
<name>A0ABW1RED1_9LACO</name>
<organism evidence="4 5">
    <name type="scientific">Loigolactobacillus jiayinensis</name>
    <dbReference type="NCBI Taxonomy" id="2486016"/>
    <lineage>
        <taxon>Bacteria</taxon>
        <taxon>Bacillati</taxon>
        <taxon>Bacillota</taxon>
        <taxon>Bacilli</taxon>
        <taxon>Lactobacillales</taxon>
        <taxon>Lactobacillaceae</taxon>
        <taxon>Loigolactobacillus</taxon>
    </lineage>
</organism>
<evidence type="ECO:0000313" key="5">
    <source>
        <dbReference type="Proteomes" id="UP001596289"/>
    </source>
</evidence>
<evidence type="ECO:0000259" key="3">
    <source>
        <dbReference type="Pfam" id="PF13731"/>
    </source>
</evidence>
<dbReference type="RefSeq" id="WP_125554306.1">
    <property type="nucleotide sequence ID" value="NZ_JBHSSL010000083.1"/>
</dbReference>
<evidence type="ECO:0000256" key="1">
    <source>
        <dbReference type="SAM" id="MobiDB-lite"/>
    </source>
</evidence>
<keyword evidence="2" id="KW-0732">Signal</keyword>
<accession>A0ABW1RED1</accession>
<protein>
    <submittedName>
        <fullName evidence="4">WxL domain-containing protein</fullName>
    </submittedName>
</protein>
<reference evidence="5" key="1">
    <citation type="journal article" date="2019" name="Int. J. Syst. Evol. Microbiol.">
        <title>The Global Catalogue of Microorganisms (GCM) 10K type strain sequencing project: providing services to taxonomists for standard genome sequencing and annotation.</title>
        <authorList>
            <consortium name="The Broad Institute Genomics Platform"/>
            <consortium name="The Broad Institute Genome Sequencing Center for Infectious Disease"/>
            <person name="Wu L."/>
            <person name="Ma J."/>
        </authorList>
    </citation>
    <scope>NUCLEOTIDE SEQUENCE [LARGE SCALE GENOMIC DNA]</scope>
    <source>
        <strain evidence="5">CCM 8904</strain>
    </source>
</reference>
<keyword evidence="5" id="KW-1185">Reference proteome</keyword>
<dbReference type="Proteomes" id="UP001596289">
    <property type="component" value="Unassembled WGS sequence"/>
</dbReference>
<comment type="caution">
    <text evidence="4">The sequence shown here is derived from an EMBL/GenBank/DDBJ whole genome shotgun (WGS) entry which is preliminary data.</text>
</comment>
<gene>
    <name evidence="4" type="ORF">ACFQGP_10520</name>
</gene>
<dbReference type="Pfam" id="PF13731">
    <property type="entry name" value="WxL"/>
    <property type="match status" value="1"/>
</dbReference>
<evidence type="ECO:0000256" key="2">
    <source>
        <dbReference type="SAM" id="SignalP"/>
    </source>
</evidence>
<sequence>MKLSTKLITLLGASALSFGALVPMVGANAAGTANGYVTGSDTKTTDLPASTSKDINDTTGTATGQSDAHVTVTTGYLTLMKVPDFNFGVVQPGTDNKILKNNEGLVTDDGNSDGILQVNDYRDGEDNASTGMGYTVTAQLGNFTGLADPDGVAGIKDTPAGTGNAAFTMNLNAVAGGTQSGTNTTDLTSTAVNLMAGTGGPETVLSLKAGTGYGMTSVGYMDSSAASLTVPAETAKGSYDAPITWTLAPLPSN</sequence>
<dbReference type="EMBL" id="JBHSSL010000083">
    <property type="protein sequence ID" value="MFC6170997.1"/>
    <property type="molecule type" value="Genomic_DNA"/>
</dbReference>
<feature type="region of interest" description="Disordered" evidence="1">
    <location>
        <begin position="39"/>
        <end position="63"/>
    </location>
</feature>
<feature type="domain" description="WxL" evidence="3">
    <location>
        <begin position="67"/>
        <end position="251"/>
    </location>
</feature>
<feature type="signal peptide" evidence="2">
    <location>
        <begin position="1"/>
        <end position="29"/>
    </location>
</feature>
<evidence type="ECO:0000313" key="4">
    <source>
        <dbReference type="EMBL" id="MFC6170997.1"/>
    </source>
</evidence>